<comment type="caution">
    <text evidence="2">The sequence shown here is derived from an EMBL/GenBank/DDBJ whole genome shotgun (WGS) entry which is preliminary data.</text>
</comment>
<dbReference type="RefSeq" id="WP_099197558.1">
    <property type="nucleotide sequence ID" value="NZ_JBIRXA010000016.1"/>
</dbReference>
<keyword evidence="3" id="KW-1185">Reference proteome</keyword>
<dbReference type="Proteomes" id="UP000222531">
    <property type="component" value="Unassembled WGS sequence"/>
</dbReference>
<feature type="chain" id="PRO_5044381115" description="Secreted protein" evidence="1">
    <location>
        <begin position="28"/>
        <end position="133"/>
    </location>
</feature>
<feature type="signal peptide" evidence="1">
    <location>
        <begin position="1"/>
        <end position="27"/>
    </location>
</feature>
<dbReference type="OrthoDB" id="4232091at2"/>
<name>A0A2G1XPK8_STRCJ</name>
<evidence type="ECO:0008006" key="4">
    <source>
        <dbReference type="Google" id="ProtNLM"/>
    </source>
</evidence>
<dbReference type="AlphaFoldDB" id="A0A2G1XPK8"/>
<evidence type="ECO:0000313" key="2">
    <source>
        <dbReference type="EMBL" id="PHQ53156.1"/>
    </source>
</evidence>
<keyword evidence="1" id="KW-0732">Signal</keyword>
<reference evidence="2 3" key="1">
    <citation type="journal article" date="2017" name="Biochemistry">
        <title>Identification of the Biosynthetic Pathway for the Antibiotic Bicyclomycin.</title>
        <authorList>
            <person name="Patteson J."/>
            <person name="Cai W."/>
            <person name="Johnson R.A."/>
            <person name="Santa Maria K."/>
            <person name="Li B."/>
        </authorList>
    </citation>
    <scope>NUCLEOTIDE SEQUENCE [LARGE SCALE GENOMIC DNA]</scope>
    <source>
        <strain evidence="2 3">ATCC 21532</strain>
    </source>
</reference>
<evidence type="ECO:0000256" key="1">
    <source>
        <dbReference type="SAM" id="SignalP"/>
    </source>
</evidence>
<evidence type="ECO:0000313" key="3">
    <source>
        <dbReference type="Proteomes" id="UP000222531"/>
    </source>
</evidence>
<dbReference type="PROSITE" id="PS51257">
    <property type="entry name" value="PROKAR_LIPOPROTEIN"/>
    <property type="match status" value="1"/>
</dbReference>
<sequence length="133" mass="13431">MKSLARTAAAAAAAGALTLLAAPASQAAPSAASACVTAADQRSFGRGEISLCPQSDGTTRVTGYVEDLLPGSGWGAPDGRCAGWYLHMGPDDGMIGPIVCPHFSSDHQAKKTFDYAFKPASPVTSASLGAFSL</sequence>
<organism evidence="2 3">
    <name type="scientific">Streptomyces cinnamoneus</name>
    <name type="common">Streptoverticillium cinnamoneum</name>
    <dbReference type="NCBI Taxonomy" id="53446"/>
    <lineage>
        <taxon>Bacteria</taxon>
        <taxon>Bacillati</taxon>
        <taxon>Actinomycetota</taxon>
        <taxon>Actinomycetes</taxon>
        <taxon>Kitasatosporales</taxon>
        <taxon>Streptomycetaceae</taxon>
        <taxon>Streptomyces</taxon>
        <taxon>Streptomyces cinnamoneus group</taxon>
    </lineage>
</organism>
<proteinExistence type="predicted"/>
<protein>
    <recommendedName>
        <fullName evidence="4">Secreted protein</fullName>
    </recommendedName>
</protein>
<gene>
    <name evidence="2" type="ORF">BLA24_02085</name>
</gene>
<accession>A0A2G1XPK8</accession>
<dbReference type="EMBL" id="NHZO01000037">
    <property type="protein sequence ID" value="PHQ53156.1"/>
    <property type="molecule type" value="Genomic_DNA"/>
</dbReference>